<reference evidence="2 3" key="1">
    <citation type="submission" date="2016-03" db="EMBL/GenBank/DDBJ databases">
        <title>Comparative genomics of the ectomycorrhizal sister species Rhizopogon vinicolor and Rhizopogon vesiculosus (Basidiomycota: Boletales) reveals a divergence of the mating type B locus.</title>
        <authorList>
            <person name="Mujic A.B."/>
            <person name="Kuo A."/>
            <person name="Tritt A."/>
            <person name="Lipzen A."/>
            <person name="Chen C."/>
            <person name="Johnson J."/>
            <person name="Sharma A."/>
            <person name="Barry K."/>
            <person name="Grigoriev I.V."/>
            <person name="Spatafora J.W."/>
        </authorList>
    </citation>
    <scope>NUCLEOTIDE SEQUENCE [LARGE SCALE GENOMIC DNA]</scope>
    <source>
        <strain evidence="2 3">AM-OR11-056</strain>
    </source>
</reference>
<protein>
    <submittedName>
        <fullName evidence="2">Uncharacterized protein</fullName>
    </submittedName>
</protein>
<organism evidence="2 3">
    <name type="scientific">Rhizopogon vesiculosus</name>
    <dbReference type="NCBI Taxonomy" id="180088"/>
    <lineage>
        <taxon>Eukaryota</taxon>
        <taxon>Fungi</taxon>
        <taxon>Dikarya</taxon>
        <taxon>Basidiomycota</taxon>
        <taxon>Agaricomycotina</taxon>
        <taxon>Agaricomycetes</taxon>
        <taxon>Agaricomycetidae</taxon>
        <taxon>Boletales</taxon>
        <taxon>Suillineae</taxon>
        <taxon>Rhizopogonaceae</taxon>
        <taxon>Rhizopogon</taxon>
    </lineage>
</organism>
<feature type="region of interest" description="Disordered" evidence="1">
    <location>
        <begin position="1"/>
        <end position="25"/>
    </location>
</feature>
<evidence type="ECO:0000313" key="3">
    <source>
        <dbReference type="Proteomes" id="UP000183567"/>
    </source>
</evidence>
<keyword evidence="3" id="KW-1185">Reference proteome</keyword>
<accession>A0A1J8QAH5</accession>
<dbReference type="AlphaFoldDB" id="A0A1J8QAH5"/>
<evidence type="ECO:0000313" key="2">
    <source>
        <dbReference type="EMBL" id="OJA10296.1"/>
    </source>
</evidence>
<dbReference type="OrthoDB" id="2693531at2759"/>
<gene>
    <name evidence="2" type="ORF">AZE42_05553</name>
</gene>
<dbReference type="EMBL" id="LVVM01005532">
    <property type="protein sequence ID" value="OJA10296.1"/>
    <property type="molecule type" value="Genomic_DNA"/>
</dbReference>
<dbReference type="Proteomes" id="UP000183567">
    <property type="component" value="Unassembled WGS sequence"/>
</dbReference>
<sequence length="96" mass="10611">MLDQPTGTHNQAASESNVPSANLPPIAYPITSREMQVGKGRNGRYVVGWCTVLIHSSNPRHRNSCAREWLTHNKAGSAVEFKVYYDVLSAAERKVS</sequence>
<comment type="caution">
    <text evidence="2">The sequence shown here is derived from an EMBL/GenBank/DDBJ whole genome shotgun (WGS) entry which is preliminary data.</text>
</comment>
<proteinExistence type="predicted"/>
<name>A0A1J8QAH5_9AGAM</name>
<evidence type="ECO:0000256" key="1">
    <source>
        <dbReference type="SAM" id="MobiDB-lite"/>
    </source>
</evidence>
<feature type="compositionally biased region" description="Polar residues" evidence="1">
    <location>
        <begin position="1"/>
        <end position="20"/>
    </location>
</feature>